<dbReference type="InterPro" id="IPR047722">
    <property type="entry name" value="STM4015-like"/>
</dbReference>
<comment type="caution">
    <text evidence="1">The sequence shown here is derived from an EMBL/GenBank/DDBJ whole genome shotgun (WGS) entry which is preliminary data.</text>
</comment>
<dbReference type="NCBIfam" id="NF038076">
    <property type="entry name" value="fam_STM4015"/>
    <property type="match status" value="1"/>
</dbReference>
<evidence type="ECO:0008006" key="3">
    <source>
        <dbReference type="Google" id="ProtNLM"/>
    </source>
</evidence>
<dbReference type="AlphaFoldDB" id="A0A927MCH6"/>
<reference evidence="1" key="1">
    <citation type="submission" date="2020-10" db="EMBL/GenBank/DDBJ databases">
        <title>Sequencing the genomes of 1000 actinobacteria strains.</title>
        <authorList>
            <person name="Klenk H.-P."/>
        </authorList>
    </citation>
    <scope>NUCLEOTIDE SEQUENCE</scope>
    <source>
        <strain evidence="1">DSM 46832</strain>
    </source>
</reference>
<sequence>MTINSHITEFAGLPVVDFDPDRPVDAAPGTVAWRLRLDDGSEGGERFAELTDRFLAAVEPGEVQALIVGDWGESYDQPAPVDLLVRLAPRLTGLRALFMGELTMEESEISWITQADPAPLLTAYPQLRVLRIRGATEGLSLTPTRHTALRELAIEAGGLPAHVVRAVGECDLPALEHLELWLGTDEYGGDATVEDLAAVLGGGRLPGLVSLGLRNAEIADQVAGALAGAPVVARLRRLDLSLGILGDEGAAALLAGQPLTHLDRLDLRHHYIGPELAARLVAELPGVEVDLADVQKPDRDGDRYVAVSE</sequence>
<dbReference type="RefSeq" id="WP_192771141.1">
    <property type="nucleotide sequence ID" value="NZ_JADBEB010000001.1"/>
</dbReference>
<gene>
    <name evidence="1" type="ORF">H4W31_007836</name>
</gene>
<dbReference type="Gene3D" id="3.80.10.10">
    <property type="entry name" value="Ribonuclease Inhibitor"/>
    <property type="match status" value="1"/>
</dbReference>
<evidence type="ECO:0000313" key="2">
    <source>
        <dbReference type="Proteomes" id="UP000649753"/>
    </source>
</evidence>
<evidence type="ECO:0000313" key="1">
    <source>
        <dbReference type="EMBL" id="MBE1492198.1"/>
    </source>
</evidence>
<proteinExistence type="predicted"/>
<dbReference type="EMBL" id="JADBEB010000001">
    <property type="protein sequence ID" value="MBE1492198.1"/>
    <property type="molecule type" value="Genomic_DNA"/>
</dbReference>
<dbReference type="InterPro" id="IPR032675">
    <property type="entry name" value="LRR_dom_sf"/>
</dbReference>
<name>A0A927MCH6_9ACTN</name>
<dbReference type="SUPFAM" id="SSF52047">
    <property type="entry name" value="RNI-like"/>
    <property type="match status" value="1"/>
</dbReference>
<dbReference type="Proteomes" id="UP000649753">
    <property type="component" value="Unassembled WGS sequence"/>
</dbReference>
<protein>
    <recommendedName>
        <fullName evidence="3">Leucine-rich repeat domain-containing protein</fullName>
    </recommendedName>
</protein>
<organism evidence="1 2">
    <name type="scientific">Plantactinospora soyae</name>
    <dbReference type="NCBI Taxonomy" id="1544732"/>
    <lineage>
        <taxon>Bacteria</taxon>
        <taxon>Bacillati</taxon>
        <taxon>Actinomycetota</taxon>
        <taxon>Actinomycetes</taxon>
        <taxon>Micromonosporales</taxon>
        <taxon>Micromonosporaceae</taxon>
        <taxon>Plantactinospora</taxon>
    </lineage>
</organism>
<accession>A0A927MCH6</accession>
<keyword evidence="2" id="KW-1185">Reference proteome</keyword>